<dbReference type="InterPro" id="IPR011991">
    <property type="entry name" value="ArsR-like_HTH"/>
</dbReference>
<dbReference type="EMBL" id="CP124550">
    <property type="protein sequence ID" value="WIO45798.1"/>
    <property type="molecule type" value="Genomic_DNA"/>
</dbReference>
<sequence length="104" mass="12194">MLDVFITSRVRRKIVVVYAKYPDFRTHVRGLAKLIKEDPGNIQRELRRLEKVGFLMAEKQGNTRIYSTNKQFPIFKELQSIVIKSQQQASSNRSKRTTSDIQPR</sequence>
<dbReference type="CDD" id="cd00090">
    <property type="entry name" value="HTH_ARSR"/>
    <property type="match status" value="1"/>
</dbReference>
<evidence type="ECO:0000313" key="2">
    <source>
        <dbReference type="Proteomes" id="UP001177295"/>
    </source>
</evidence>
<name>A0ABY8WY82_9BACT</name>
<keyword evidence="2" id="KW-1185">Reference proteome</keyword>
<organism evidence="1 2">
    <name type="scientific">Candidatus Southlakia epibionticum</name>
    <dbReference type="NCBI Taxonomy" id="3043284"/>
    <lineage>
        <taxon>Bacteria</taxon>
        <taxon>Candidatus Saccharimonadota</taxon>
        <taxon>Candidatus Saccharimonadia</taxon>
        <taxon>Candidatus Saccharimonadales</taxon>
        <taxon>Candidatus Saccharimonadaceae</taxon>
        <taxon>Candidatus Southlakia</taxon>
    </lineage>
</organism>
<dbReference type="Gene3D" id="1.10.10.10">
    <property type="entry name" value="Winged helix-like DNA-binding domain superfamily/Winged helix DNA-binding domain"/>
    <property type="match status" value="1"/>
</dbReference>
<protein>
    <submittedName>
        <fullName evidence="1">ArsR family transcriptional regulator</fullName>
    </submittedName>
</protein>
<evidence type="ECO:0000313" key="1">
    <source>
        <dbReference type="EMBL" id="WIO45798.1"/>
    </source>
</evidence>
<reference evidence="1 2" key="1">
    <citation type="journal article" date="2023" name="Cell">
        <title>Genetic manipulation of Patescibacteria provides mechanistic insights into microbial dark matter and the epibiotic lifestyle.</title>
        <authorList>
            <person name="Wang Y."/>
            <person name="Gallagher L.A."/>
            <person name="Andrade P.A."/>
            <person name="Liu A."/>
            <person name="Humphreys I.R."/>
            <person name="Turkarslan S."/>
            <person name="Cutler K.J."/>
            <person name="Arrieta-Ortiz M.L."/>
            <person name="Li Y."/>
            <person name="Radey M.C."/>
            <person name="McLean J.S."/>
            <person name="Cong Q."/>
            <person name="Baker D."/>
            <person name="Baliga N.S."/>
            <person name="Peterson S.B."/>
            <person name="Mougous J.D."/>
        </authorList>
    </citation>
    <scope>NUCLEOTIDE SEQUENCE [LARGE SCALE GENOMIC DNA]</scope>
    <source>
        <strain evidence="1 2">ML1</strain>
    </source>
</reference>
<accession>A0ABY8WY82</accession>
<dbReference type="Proteomes" id="UP001177295">
    <property type="component" value="Chromosome"/>
</dbReference>
<dbReference type="InterPro" id="IPR036388">
    <property type="entry name" value="WH-like_DNA-bd_sf"/>
</dbReference>
<dbReference type="SUPFAM" id="SSF46785">
    <property type="entry name" value="Winged helix' DNA-binding domain"/>
    <property type="match status" value="1"/>
</dbReference>
<dbReference type="InterPro" id="IPR036390">
    <property type="entry name" value="WH_DNA-bd_sf"/>
</dbReference>
<gene>
    <name evidence="1" type="ORF">SEML1_0168</name>
</gene>
<dbReference type="RefSeq" id="WP_376754169.1">
    <property type="nucleotide sequence ID" value="NZ_CP124550.1"/>
</dbReference>
<proteinExistence type="predicted"/>